<feature type="domain" description="GST N-terminal" evidence="4">
    <location>
        <begin position="2"/>
        <end position="79"/>
    </location>
</feature>
<dbReference type="PANTHER" id="PTHR11571">
    <property type="entry name" value="GLUTATHIONE S-TRANSFERASE"/>
    <property type="match status" value="1"/>
</dbReference>
<dbReference type="Proteomes" id="UP000828390">
    <property type="component" value="Unassembled WGS sequence"/>
</dbReference>
<feature type="domain" description="GST C-terminal" evidence="5">
    <location>
        <begin position="81"/>
        <end position="203"/>
    </location>
</feature>
<keyword evidence="7" id="KW-1185">Reference proteome</keyword>
<comment type="function">
    <text evidence="3">S-crystallins are structural components of squids and octopi eye lens. Contains relatively little if any GST activity.</text>
</comment>
<accession>A0A9D4EGZ5</accession>
<dbReference type="OrthoDB" id="414243at2759"/>
<evidence type="ECO:0000313" key="6">
    <source>
        <dbReference type="EMBL" id="KAH3777960.1"/>
    </source>
</evidence>
<dbReference type="SFLD" id="SFLDS00019">
    <property type="entry name" value="Glutathione_Transferase_(cytos"/>
    <property type="match status" value="1"/>
</dbReference>
<evidence type="ECO:0000259" key="4">
    <source>
        <dbReference type="PROSITE" id="PS50404"/>
    </source>
</evidence>
<gene>
    <name evidence="6" type="ORF">DPMN_179411</name>
</gene>
<sequence>MPSYKLHYFDIRGRGELSRYLFLAAGRDFEDNRIPRDEWPNVKPTLVYGQVPVLEVDGKQLAQSNAIARFLAREFDLAGKNSWEQALCDQTLELINDLIQEVVKFFFEKDEERKKEVGKHLAEVVYPKFLGYFEKQLDNNGGKYLVGSGLTVADLAVYAVLDTAMQNSETFLEKHENLRAHRDMVGAIPKIQEYVSNRKKTDI</sequence>
<evidence type="ECO:0000256" key="3">
    <source>
        <dbReference type="ARBA" id="ARBA00049616"/>
    </source>
</evidence>
<dbReference type="Gene3D" id="3.40.30.10">
    <property type="entry name" value="Glutaredoxin"/>
    <property type="match status" value="1"/>
</dbReference>
<dbReference type="EMBL" id="JAIWYP010000009">
    <property type="protein sequence ID" value="KAH3777960.1"/>
    <property type="molecule type" value="Genomic_DNA"/>
</dbReference>
<dbReference type="PROSITE" id="PS50404">
    <property type="entry name" value="GST_NTER"/>
    <property type="match status" value="1"/>
</dbReference>
<organism evidence="6 7">
    <name type="scientific">Dreissena polymorpha</name>
    <name type="common">Zebra mussel</name>
    <name type="synonym">Mytilus polymorpha</name>
    <dbReference type="NCBI Taxonomy" id="45954"/>
    <lineage>
        <taxon>Eukaryota</taxon>
        <taxon>Metazoa</taxon>
        <taxon>Spiralia</taxon>
        <taxon>Lophotrochozoa</taxon>
        <taxon>Mollusca</taxon>
        <taxon>Bivalvia</taxon>
        <taxon>Autobranchia</taxon>
        <taxon>Heteroconchia</taxon>
        <taxon>Euheterodonta</taxon>
        <taxon>Imparidentia</taxon>
        <taxon>Neoheterodontei</taxon>
        <taxon>Myida</taxon>
        <taxon>Dreissenoidea</taxon>
        <taxon>Dreissenidae</taxon>
        <taxon>Dreissena</taxon>
    </lineage>
</organism>
<dbReference type="FunFam" id="3.40.30.10:FF:000035">
    <property type="entry name" value="hematopoietic prostaglandin D synthase"/>
    <property type="match status" value="1"/>
</dbReference>
<dbReference type="CDD" id="cd03039">
    <property type="entry name" value="GST_N_Sigma_like"/>
    <property type="match status" value="1"/>
</dbReference>
<evidence type="ECO:0000259" key="5">
    <source>
        <dbReference type="PROSITE" id="PS50405"/>
    </source>
</evidence>
<dbReference type="InterPro" id="IPR036249">
    <property type="entry name" value="Thioredoxin-like_sf"/>
</dbReference>
<dbReference type="Pfam" id="PF02798">
    <property type="entry name" value="GST_N"/>
    <property type="match status" value="1"/>
</dbReference>
<reference evidence="6" key="1">
    <citation type="journal article" date="2019" name="bioRxiv">
        <title>The Genome of the Zebra Mussel, Dreissena polymorpha: A Resource for Invasive Species Research.</title>
        <authorList>
            <person name="McCartney M.A."/>
            <person name="Auch B."/>
            <person name="Kono T."/>
            <person name="Mallez S."/>
            <person name="Zhang Y."/>
            <person name="Obille A."/>
            <person name="Becker A."/>
            <person name="Abrahante J.E."/>
            <person name="Garbe J."/>
            <person name="Badalamenti J.P."/>
            <person name="Herman A."/>
            <person name="Mangelson H."/>
            <person name="Liachko I."/>
            <person name="Sullivan S."/>
            <person name="Sone E.D."/>
            <person name="Koren S."/>
            <person name="Silverstein K.A.T."/>
            <person name="Beckman K.B."/>
            <person name="Gohl D.M."/>
        </authorList>
    </citation>
    <scope>NUCLEOTIDE SEQUENCE</scope>
    <source>
        <strain evidence="6">Duluth1</strain>
        <tissue evidence="6">Whole animal</tissue>
    </source>
</reference>
<evidence type="ECO:0008006" key="8">
    <source>
        <dbReference type="Google" id="ProtNLM"/>
    </source>
</evidence>
<dbReference type="CDD" id="cd03192">
    <property type="entry name" value="GST_C_Sigma_like"/>
    <property type="match status" value="1"/>
</dbReference>
<dbReference type="GO" id="GO:0005212">
    <property type="term" value="F:structural constituent of eye lens"/>
    <property type="evidence" value="ECO:0007669"/>
    <property type="project" value="UniProtKB-KW"/>
</dbReference>
<dbReference type="Gene3D" id="1.20.1050.10">
    <property type="match status" value="1"/>
</dbReference>
<dbReference type="InterPro" id="IPR036282">
    <property type="entry name" value="Glutathione-S-Trfase_C_sf"/>
</dbReference>
<reference evidence="6" key="2">
    <citation type="submission" date="2020-11" db="EMBL/GenBank/DDBJ databases">
        <authorList>
            <person name="McCartney M.A."/>
            <person name="Auch B."/>
            <person name="Kono T."/>
            <person name="Mallez S."/>
            <person name="Becker A."/>
            <person name="Gohl D.M."/>
            <person name="Silverstein K.A.T."/>
            <person name="Koren S."/>
            <person name="Bechman K.B."/>
            <person name="Herman A."/>
            <person name="Abrahante J.E."/>
            <person name="Garbe J."/>
        </authorList>
    </citation>
    <scope>NUCLEOTIDE SEQUENCE</scope>
    <source>
        <strain evidence="6">Duluth1</strain>
        <tissue evidence="6">Whole animal</tissue>
    </source>
</reference>
<dbReference type="PROSITE" id="PS50405">
    <property type="entry name" value="GST_CTER"/>
    <property type="match status" value="1"/>
</dbReference>
<dbReference type="FunFam" id="1.20.1050.10:FF:000030">
    <property type="entry name" value="Glutathione S-transferase S1"/>
    <property type="match status" value="1"/>
</dbReference>
<dbReference type="SFLD" id="SFLDG01205">
    <property type="entry name" value="AMPS.1"/>
    <property type="match status" value="1"/>
</dbReference>
<protein>
    <recommendedName>
        <fullName evidence="8">Glutathione S-transferase</fullName>
    </recommendedName>
</protein>
<dbReference type="InterPro" id="IPR040079">
    <property type="entry name" value="Glutathione_S-Trfase"/>
</dbReference>
<dbReference type="InterPro" id="IPR050213">
    <property type="entry name" value="GST_superfamily"/>
</dbReference>
<name>A0A9D4EGZ5_DREPO</name>
<dbReference type="Pfam" id="PF14497">
    <property type="entry name" value="GST_C_3"/>
    <property type="match status" value="1"/>
</dbReference>
<dbReference type="SUPFAM" id="SSF52833">
    <property type="entry name" value="Thioredoxin-like"/>
    <property type="match status" value="1"/>
</dbReference>
<dbReference type="SUPFAM" id="SSF47616">
    <property type="entry name" value="GST C-terminal domain-like"/>
    <property type="match status" value="1"/>
</dbReference>
<dbReference type="GO" id="GO:0004364">
    <property type="term" value="F:glutathione transferase activity"/>
    <property type="evidence" value="ECO:0007669"/>
    <property type="project" value="TreeGrafter"/>
</dbReference>
<evidence type="ECO:0000256" key="2">
    <source>
        <dbReference type="ARBA" id="ARBA00022613"/>
    </source>
</evidence>
<keyword evidence="2" id="KW-0273">Eye lens protein</keyword>
<dbReference type="PANTHER" id="PTHR11571:SF150">
    <property type="entry name" value="GLUTATHIONE S-TRANSFERASE"/>
    <property type="match status" value="1"/>
</dbReference>
<comment type="caution">
    <text evidence="6">The sequence shown here is derived from an EMBL/GenBank/DDBJ whole genome shotgun (WGS) entry which is preliminary data.</text>
</comment>
<evidence type="ECO:0000256" key="1">
    <source>
        <dbReference type="ARBA" id="ARBA00007409"/>
    </source>
</evidence>
<dbReference type="InterPro" id="IPR010987">
    <property type="entry name" value="Glutathione-S-Trfase_C-like"/>
</dbReference>
<evidence type="ECO:0000313" key="7">
    <source>
        <dbReference type="Proteomes" id="UP000828390"/>
    </source>
</evidence>
<dbReference type="InterPro" id="IPR004046">
    <property type="entry name" value="GST_C"/>
</dbReference>
<proteinExistence type="inferred from homology"/>
<dbReference type="SFLD" id="SFLDG00363">
    <property type="entry name" value="AMPS_(cytGST):_Alpha-__Mu-__Pi"/>
    <property type="match status" value="1"/>
</dbReference>
<comment type="similarity">
    <text evidence="1">Belongs to the GST superfamily.</text>
</comment>
<dbReference type="InterPro" id="IPR004045">
    <property type="entry name" value="Glutathione_S-Trfase_N"/>
</dbReference>
<dbReference type="GO" id="GO:0006749">
    <property type="term" value="P:glutathione metabolic process"/>
    <property type="evidence" value="ECO:0007669"/>
    <property type="project" value="TreeGrafter"/>
</dbReference>
<dbReference type="AlphaFoldDB" id="A0A9D4EGZ5"/>